<dbReference type="GO" id="GO:0004519">
    <property type="term" value="F:endonuclease activity"/>
    <property type="evidence" value="ECO:0007669"/>
    <property type="project" value="UniProtKB-KW"/>
</dbReference>
<dbReference type="Pfam" id="PF01420">
    <property type="entry name" value="Methylase_S"/>
    <property type="match status" value="2"/>
</dbReference>
<reference evidence="6 7" key="1">
    <citation type="submission" date="2020-09" db="EMBL/GenBank/DDBJ databases">
        <title>Photobacterium sp. CAU 1568 isolated from sand of Sido Beach.</title>
        <authorList>
            <person name="Kim W."/>
        </authorList>
    </citation>
    <scope>NUCLEOTIDE SEQUENCE [LARGE SCALE GENOMIC DNA]</scope>
    <source>
        <strain evidence="6 7">CAU 1568</strain>
    </source>
</reference>
<evidence type="ECO:0000259" key="5">
    <source>
        <dbReference type="Pfam" id="PF01420"/>
    </source>
</evidence>
<feature type="domain" description="Type I restriction modification DNA specificity" evidence="5">
    <location>
        <begin position="216"/>
        <end position="391"/>
    </location>
</feature>
<dbReference type="InterPro" id="IPR052021">
    <property type="entry name" value="Type-I_RS_S_subunit"/>
</dbReference>
<sequence>MVPKGWTPSQIGDVAKFSSGGTPSKQNADYWGGTEPWISGKDLKTHYLETSIDALTEAGFQAAKKAPKGATLVLVRGMTLLKDFPVGYATREVAFNQDVKALVPAKNVDGLFLSFLLVAEKHKILQLVSTAGHGTGRLDTHSLQEYPVNIPPLPEQKKIAQILSTWDKAIATTEQLLANSQQQKKALMQQLLTGKKRLGMPDNSYDFKKTRYGIIPKDWEYPAIKDVCTQVTEKNTESADYPVLSCSKYDGFVDSLKYFKKKVYSDDTSGYRLIHRGCFGFPSNHIEEGSIGLQNLYDTGIVSPIYVIFRAKPKKVENTYLYAVLKTDHYRQIFGAATNASVDRRGSLRWKEFSLIHVPLPPLEEQQRIAVVLSTADQEISALQQKLEALKQEKKALMQQLLTGKRRVKVDDKEVA</sequence>
<accession>A0ABR9BPV0</accession>
<dbReference type="InterPro" id="IPR000055">
    <property type="entry name" value="Restrct_endonuc_typeI_TRD"/>
</dbReference>
<feature type="coiled-coil region" evidence="4">
    <location>
        <begin position="373"/>
        <end position="407"/>
    </location>
</feature>
<evidence type="ECO:0000313" key="6">
    <source>
        <dbReference type="EMBL" id="MBD8514283.1"/>
    </source>
</evidence>
<keyword evidence="3" id="KW-0238">DNA-binding</keyword>
<feature type="domain" description="Type I restriction modification DNA specificity" evidence="5">
    <location>
        <begin position="3"/>
        <end position="178"/>
    </location>
</feature>
<evidence type="ECO:0000313" key="7">
    <source>
        <dbReference type="Proteomes" id="UP000649768"/>
    </source>
</evidence>
<dbReference type="CDD" id="cd17249">
    <property type="entry name" value="RMtype1_S_EcoR124I-TRD2-CR2_like"/>
    <property type="match status" value="1"/>
</dbReference>
<evidence type="ECO:0000256" key="3">
    <source>
        <dbReference type="ARBA" id="ARBA00023125"/>
    </source>
</evidence>
<keyword evidence="2" id="KW-0680">Restriction system</keyword>
<name>A0ABR9BPV0_9GAMM</name>
<dbReference type="PANTHER" id="PTHR30408">
    <property type="entry name" value="TYPE-1 RESTRICTION ENZYME ECOKI SPECIFICITY PROTEIN"/>
    <property type="match status" value="1"/>
</dbReference>
<comment type="similarity">
    <text evidence="1">Belongs to the type-I restriction system S methylase family.</text>
</comment>
<comment type="caution">
    <text evidence="6">The sequence shown here is derived from an EMBL/GenBank/DDBJ whole genome shotgun (WGS) entry which is preliminary data.</text>
</comment>
<dbReference type="Proteomes" id="UP000649768">
    <property type="component" value="Unassembled WGS sequence"/>
</dbReference>
<dbReference type="EMBL" id="JACYTP010000012">
    <property type="protein sequence ID" value="MBD8514283.1"/>
    <property type="molecule type" value="Genomic_DNA"/>
</dbReference>
<gene>
    <name evidence="6" type="ORF">IFO68_16490</name>
</gene>
<keyword evidence="4" id="KW-0175">Coiled coil</keyword>
<keyword evidence="7" id="KW-1185">Reference proteome</keyword>
<keyword evidence="6" id="KW-0255">Endonuclease</keyword>
<dbReference type="Gene3D" id="3.90.220.20">
    <property type="entry name" value="DNA methylase specificity domains"/>
    <property type="match status" value="2"/>
</dbReference>
<dbReference type="RefSeq" id="WP_192016939.1">
    <property type="nucleotide sequence ID" value="NZ_JACYTP010000012.1"/>
</dbReference>
<dbReference type="PANTHER" id="PTHR30408:SF12">
    <property type="entry name" value="TYPE I RESTRICTION ENZYME MJAVIII SPECIFICITY SUBUNIT"/>
    <property type="match status" value="1"/>
</dbReference>
<protein>
    <submittedName>
        <fullName evidence="6">Restriction endonuclease subunit S</fullName>
    </submittedName>
</protein>
<evidence type="ECO:0000256" key="4">
    <source>
        <dbReference type="SAM" id="Coils"/>
    </source>
</evidence>
<evidence type="ECO:0000256" key="1">
    <source>
        <dbReference type="ARBA" id="ARBA00010923"/>
    </source>
</evidence>
<proteinExistence type="inferred from homology"/>
<keyword evidence="6" id="KW-0540">Nuclease</keyword>
<dbReference type="Gene3D" id="1.10.287.1120">
    <property type="entry name" value="Bipartite methylase S protein"/>
    <property type="match status" value="1"/>
</dbReference>
<organism evidence="6 7">
    <name type="scientific">Photobacterium arenosum</name>
    <dbReference type="NCBI Taxonomy" id="2774143"/>
    <lineage>
        <taxon>Bacteria</taxon>
        <taxon>Pseudomonadati</taxon>
        <taxon>Pseudomonadota</taxon>
        <taxon>Gammaproteobacteria</taxon>
        <taxon>Vibrionales</taxon>
        <taxon>Vibrionaceae</taxon>
        <taxon>Photobacterium</taxon>
    </lineage>
</organism>
<keyword evidence="6" id="KW-0378">Hydrolase</keyword>
<evidence type="ECO:0000256" key="2">
    <source>
        <dbReference type="ARBA" id="ARBA00022747"/>
    </source>
</evidence>
<dbReference type="SUPFAM" id="SSF116734">
    <property type="entry name" value="DNA methylase specificity domain"/>
    <property type="match status" value="2"/>
</dbReference>
<dbReference type="InterPro" id="IPR044946">
    <property type="entry name" value="Restrct_endonuc_typeI_TRD_sf"/>
</dbReference>